<reference evidence="2 3" key="2">
    <citation type="journal article" date="2017" name="Genome Announc.">
        <title>Draft Genome Sequences of Four Alkaliphilic Bacteria Belonging to the Anaerobacillus Genus.</title>
        <authorList>
            <person name="Bassil N.M."/>
            <person name="Lloyd J.R."/>
        </authorList>
    </citation>
    <scope>NUCLEOTIDE SEQUENCE [LARGE SCALE GENOMIC DNA]</scope>
    <source>
        <strain evidence="2 3">NB2006</strain>
    </source>
</reference>
<evidence type="ECO:0000313" key="1">
    <source>
        <dbReference type="EMBL" id="OIJ09021.1"/>
    </source>
</evidence>
<sequence length="122" mass="14421">MDDHSIEQMKEAYAMFFVIESKLRKIILTNLINTYGYSHLVKRYLAENQLYRNLIEYFKTLPQVLPHFDNKQLTALSKLTPIRNKIAHSHMLTDNELKHLEKCYSIVKKAPITKRKKLVKSS</sequence>
<dbReference type="OrthoDB" id="2918763at2"/>
<dbReference type="EMBL" id="CP063356">
    <property type="protein sequence ID" value="QOY37028.1"/>
    <property type="molecule type" value="Genomic_DNA"/>
</dbReference>
<accession>A0A1S2L9G7</accession>
<dbReference type="EMBL" id="LQXD01000157">
    <property type="protein sequence ID" value="OIJ09021.1"/>
    <property type="molecule type" value="Genomic_DNA"/>
</dbReference>
<gene>
    <name evidence="2" type="ORF">AWH56_005115</name>
    <name evidence="1" type="ORF">AWH56_18070</name>
</gene>
<evidence type="ECO:0000313" key="3">
    <source>
        <dbReference type="Proteomes" id="UP000180175"/>
    </source>
</evidence>
<dbReference type="AlphaFoldDB" id="A0A1S2L9G7"/>
<dbReference type="RefSeq" id="WP_071318358.1">
    <property type="nucleotide sequence ID" value="NZ_CP063356.2"/>
</dbReference>
<keyword evidence="3" id="KW-1185">Reference proteome</keyword>
<protein>
    <recommendedName>
        <fullName evidence="4">Swt1-like HEPN domain-containing protein</fullName>
    </recommendedName>
</protein>
<reference evidence="2 3" key="3">
    <citation type="journal article" date="2019" name="Int. J. Syst. Evol. Microbiol.">
        <title>Anaerobacillus isosaccharinicus sp. nov., an alkaliphilic bacterium which degrades isosaccharinic acid.</title>
        <authorList>
            <person name="Bassil N.M."/>
            <person name="Lloyd J.R."/>
        </authorList>
    </citation>
    <scope>NUCLEOTIDE SEQUENCE [LARGE SCALE GENOMIC DNA]</scope>
    <source>
        <strain evidence="2 3">NB2006</strain>
    </source>
</reference>
<reference evidence="1 3" key="1">
    <citation type="submission" date="2016-10" db="EMBL/GenBank/DDBJ databases">
        <title>Draft genome sequences of four alkaliphilic bacteria belonging to the Anaerobacillus genus.</title>
        <authorList>
            <person name="Bassil N.M."/>
            <person name="Lloyd J.R."/>
        </authorList>
    </citation>
    <scope>NUCLEOTIDE SEQUENCE [LARGE SCALE GENOMIC DNA]</scope>
    <source>
        <strain evidence="1 3">NB2006</strain>
    </source>
</reference>
<proteinExistence type="predicted"/>
<dbReference type="KEGG" id="aia:AWH56_005115"/>
<evidence type="ECO:0000313" key="2">
    <source>
        <dbReference type="EMBL" id="QOY37028.1"/>
    </source>
</evidence>
<name>A0A1S2L9G7_9BACI</name>
<reference evidence="2" key="4">
    <citation type="submission" date="2020-10" db="EMBL/GenBank/DDBJ databases">
        <authorList>
            <person name="Bassil N.M."/>
            <person name="Lloyd J.R."/>
        </authorList>
    </citation>
    <scope>NUCLEOTIDE SEQUENCE</scope>
    <source>
        <strain evidence="2">NB2006</strain>
    </source>
</reference>
<organism evidence="1 3">
    <name type="scientific">Anaerobacillus isosaccharinicus</name>
    <dbReference type="NCBI Taxonomy" id="1532552"/>
    <lineage>
        <taxon>Bacteria</taxon>
        <taxon>Bacillati</taxon>
        <taxon>Bacillota</taxon>
        <taxon>Bacilli</taxon>
        <taxon>Bacillales</taxon>
        <taxon>Bacillaceae</taxon>
        <taxon>Anaerobacillus</taxon>
    </lineage>
</organism>
<dbReference type="Proteomes" id="UP000180175">
    <property type="component" value="Chromosome"/>
</dbReference>
<evidence type="ECO:0008006" key="4">
    <source>
        <dbReference type="Google" id="ProtNLM"/>
    </source>
</evidence>